<accession>X1M972</accession>
<comment type="caution">
    <text evidence="1">The sequence shown here is derived from an EMBL/GenBank/DDBJ whole genome shotgun (WGS) entry which is preliminary data.</text>
</comment>
<evidence type="ECO:0000313" key="1">
    <source>
        <dbReference type="EMBL" id="GAI27833.1"/>
    </source>
</evidence>
<feature type="non-terminal residue" evidence="1">
    <location>
        <position position="191"/>
    </location>
</feature>
<evidence type="ECO:0008006" key="2">
    <source>
        <dbReference type="Google" id="ProtNLM"/>
    </source>
</evidence>
<reference evidence="1" key="1">
    <citation type="journal article" date="2014" name="Front. Microbiol.">
        <title>High frequency of phylogenetically diverse reductive dehalogenase-homologous genes in deep subseafloor sedimentary metagenomes.</title>
        <authorList>
            <person name="Kawai M."/>
            <person name="Futagami T."/>
            <person name="Toyoda A."/>
            <person name="Takaki Y."/>
            <person name="Nishi S."/>
            <person name="Hori S."/>
            <person name="Arai W."/>
            <person name="Tsubouchi T."/>
            <person name="Morono Y."/>
            <person name="Uchiyama I."/>
            <person name="Ito T."/>
            <person name="Fujiyama A."/>
            <person name="Inagaki F."/>
            <person name="Takami H."/>
        </authorList>
    </citation>
    <scope>NUCLEOTIDE SEQUENCE</scope>
    <source>
        <strain evidence="1">Expedition CK06-06</strain>
    </source>
</reference>
<sequence length="191" mass="21771">MPKRVKILIFILSLFLFTGFFVNSVQASSESFICAVYFTKIGCSVCAETDPVVLSQLTEKHPNLVIIEYEFVYQPENVPVMSEYYLTYNLPGWVPLILFENKYSVGRSILDAVKEKVEKYEFNKCLLLNGSSIGFEDLDVNELPGNPKIWANGRVFIKTNEGGVSNELLKQSLFNEDLNKVFKGIKFEKIE</sequence>
<organism evidence="1">
    <name type="scientific">marine sediment metagenome</name>
    <dbReference type="NCBI Taxonomy" id="412755"/>
    <lineage>
        <taxon>unclassified sequences</taxon>
        <taxon>metagenomes</taxon>
        <taxon>ecological metagenomes</taxon>
    </lineage>
</organism>
<proteinExistence type="predicted"/>
<name>X1M972_9ZZZZ</name>
<protein>
    <recommendedName>
        <fullName evidence="2">Thioredoxin-like fold domain-containing protein</fullName>
    </recommendedName>
</protein>
<gene>
    <name evidence="1" type="ORF">S06H3_28311</name>
</gene>
<dbReference type="AlphaFoldDB" id="X1M972"/>
<dbReference type="EMBL" id="BARV01016508">
    <property type="protein sequence ID" value="GAI27833.1"/>
    <property type="molecule type" value="Genomic_DNA"/>
</dbReference>